<proteinExistence type="predicted"/>
<dbReference type="Proteomes" id="UP000239340">
    <property type="component" value="Plasmid pSfreNXT3b"/>
</dbReference>
<dbReference type="AlphaFoldDB" id="A0A2L0HC76"/>
<keyword evidence="2" id="KW-0614">Plasmid</keyword>
<dbReference type="RefSeq" id="WP_337442178.1">
    <property type="nucleotide sequence ID" value="NZ_CP024309.1"/>
</dbReference>
<evidence type="ECO:0000313" key="2">
    <source>
        <dbReference type="EMBL" id="AUX79007.1"/>
    </source>
</evidence>
<evidence type="ECO:0000313" key="3">
    <source>
        <dbReference type="Proteomes" id="UP000239340"/>
    </source>
</evidence>
<reference evidence="2 3" key="1">
    <citation type="submission" date="2017-10" db="EMBL/GenBank/DDBJ databases">
        <title>Analysis of the genome sequences of Rhizobium populations associated to common bean (phaseolus vulgaris).</title>
        <authorList>
            <person name="Bustos P."/>
            <person name="Santamaria R.I."/>
            <person name="Miranda-Sanchez F."/>
            <person name="Perez-Carrascal O."/>
            <person name="Juarez S."/>
            <person name="Lozano L."/>
            <person name="Martinez-Flores I."/>
            <person name="Vinuesa P."/>
            <person name="Martinez-Romero E."/>
            <person name="Cevallos M.A."/>
            <person name="Romero D."/>
            <person name="Davila G."/>
            <person name="Gonzalez V."/>
        </authorList>
    </citation>
    <scope>NUCLEOTIDE SEQUENCE [LARGE SCALE GENOMIC DNA]</scope>
    <source>
        <strain evidence="2 3">NXT3</strain>
        <plasmid evidence="3">Plasmid psfrenxt3b</plasmid>
    </source>
</reference>
<dbReference type="EMBL" id="CP024309">
    <property type="protein sequence ID" value="AUX79007.1"/>
    <property type="molecule type" value="Genomic_DNA"/>
</dbReference>
<evidence type="ECO:0000256" key="1">
    <source>
        <dbReference type="SAM" id="MobiDB-lite"/>
    </source>
</evidence>
<feature type="compositionally biased region" description="Basic residues" evidence="1">
    <location>
        <begin position="1"/>
        <end position="19"/>
    </location>
</feature>
<dbReference type="Pfam" id="PF05284">
    <property type="entry name" value="DUF736"/>
    <property type="match status" value="1"/>
</dbReference>
<dbReference type="InterPro" id="IPR007948">
    <property type="entry name" value="DUF736"/>
</dbReference>
<name>A0A2L0HC76_RHIFR</name>
<gene>
    <name evidence="2" type="ORF">NXT3_PB00352</name>
</gene>
<organism evidence="2 3">
    <name type="scientific">Rhizobium fredii</name>
    <name type="common">Sinorhizobium fredii</name>
    <dbReference type="NCBI Taxonomy" id="380"/>
    <lineage>
        <taxon>Bacteria</taxon>
        <taxon>Pseudomonadati</taxon>
        <taxon>Pseudomonadota</taxon>
        <taxon>Alphaproteobacteria</taxon>
        <taxon>Hyphomicrobiales</taxon>
        <taxon>Rhizobiaceae</taxon>
        <taxon>Sinorhizobium/Ensifer group</taxon>
        <taxon>Sinorhizobium</taxon>
    </lineage>
</organism>
<sequence length="89" mass="10201">MKSRSCRPKRPTSRTRRTTRVFAAGSGSRRHGTAPIDDPSFVEPIRARMFESDTKMDIWNLHWMRKGRRDEQGEPCETIVPAALQAQST</sequence>
<feature type="region of interest" description="Disordered" evidence="1">
    <location>
        <begin position="1"/>
        <end position="40"/>
    </location>
</feature>
<protein>
    <submittedName>
        <fullName evidence="2">Uncharacterized protein</fullName>
    </submittedName>
</protein>
<geneLocation type="plasmid" evidence="3">
    <name>psfrenxt3b</name>
</geneLocation>
<accession>A0A2L0HC76</accession>